<comment type="caution">
    <text evidence="3">The sequence shown here is derived from an EMBL/GenBank/DDBJ whole genome shotgun (WGS) entry which is preliminary data.</text>
</comment>
<evidence type="ECO:0000313" key="4">
    <source>
        <dbReference type="Proteomes" id="UP001596220"/>
    </source>
</evidence>
<dbReference type="Pfam" id="PF13576">
    <property type="entry name" value="Pentapeptide_3"/>
    <property type="match status" value="2"/>
</dbReference>
<dbReference type="InterPro" id="IPR001646">
    <property type="entry name" value="5peptide_repeat"/>
</dbReference>
<feature type="compositionally biased region" description="Pro residues" evidence="1">
    <location>
        <begin position="7"/>
        <end position="22"/>
    </location>
</feature>
<proteinExistence type="predicted"/>
<dbReference type="Gene3D" id="2.160.20.80">
    <property type="entry name" value="E3 ubiquitin-protein ligase SopA"/>
    <property type="match status" value="1"/>
</dbReference>
<accession>A0ABW1PG31</accession>
<dbReference type="SUPFAM" id="SSF141571">
    <property type="entry name" value="Pentapeptide repeat-like"/>
    <property type="match status" value="1"/>
</dbReference>
<evidence type="ECO:0000313" key="3">
    <source>
        <dbReference type="EMBL" id="MFC6093965.1"/>
    </source>
</evidence>
<evidence type="ECO:0000256" key="2">
    <source>
        <dbReference type="SAM" id="Phobius"/>
    </source>
</evidence>
<feature type="compositionally biased region" description="Basic and acidic residues" evidence="1">
    <location>
        <begin position="197"/>
        <end position="216"/>
    </location>
</feature>
<organism evidence="3 4">
    <name type="scientific">Saccharothrix lopnurensis</name>
    <dbReference type="NCBI Taxonomy" id="1670621"/>
    <lineage>
        <taxon>Bacteria</taxon>
        <taxon>Bacillati</taxon>
        <taxon>Actinomycetota</taxon>
        <taxon>Actinomycetes</taxon>
        <taxon>Pseudonocardiales</taxon>
        <taxon>Pseudonocardiaceae</taxon>
        <taxon>Saccharothrix</taxon>
    </lineage>
</organism>
<gene>
    <name evidence="3" type="ORF">ACFP3R_32260</name>
</gene>
<feature type="region of interest" description="Disordered" evidence="1">
    <location>
        <begin position="1"/>
        <end position="29"/>
    </location>
</feature>
<reference evidence="4" key="1">
    <citation type="journal article" date="2019" name="Int. J. Syst. Evol. Microbiol.">
        <title>The Global Catalogue of Microorganisms (GCM) 10K type strain sequencing project: providing services to taxonomists for standard genome sequencing and annotation.</title>
        <authorList>
            <consortium name="The Broad Institute Genomics Platform"/>
            <consortium name="The Broad Institute Genome Sequencing Center for Infectious Disease"/>
            <person name="Wu L."/>
            <person name="Ma J."/>
        </authorList>
    </citation>
    <scope>NUCLEOTIDE SEQUENCE [LARGE SCALE GENOMIC DNA]</scope>
    <source>
        <strain evidence="4">CGMCC 4.7246</strain>
    </source>
</reference>
<evidence type="ECO:0000256" key="1">
    <source>
        <dbReference type="SAM" id="MobiDB-lite"/>
    </source>
</evidence>
<dbReference type="EMBL" id="JBHSQO010000052">
    <property type="protein sequence ID" value="MFC6093965.1"/>
    <property type="molecule type" value="Genomic_DNA"/>
</dbReference>
<sequence length="468" mass="50979">MSDERPAPLPRPSSPGVLPVPTPSAREPLRPMPGRTIALIAAGIFVLSAGLVVALWWAGTAGLSGQALVTARFDALRTGLSIGLGGGGLFALYLAWRRQHATEVGLAQKERDQADVARAYDLQREVAEHTRADAEARRITELYAKSAEQLGSDKAPVRLAGLYALERLAQDNPHQRQTVVNLLCAYLRMPYTPPGPKPDDSADGDAHVAERERAEELQVRQTARRILATHLHPGDNIDRPVETFWPDLDLDLTNAALVNFDLTDCHVRNTTFSGASFVENATFSGVNFAGIARFDRASFTGSARFRGASFADTAQFEQTSFAADTWFGEANFAQTAWFIGTKFSGDTLFSGATFSGTTRFTAARFTNSTLFGGTTFAGTTLFEHTIFTRDVWFARTRFTMTAVFTGASFAEDMWLDEVLIASPSPDSSWPAGWRVTDEPTAVDGQDDTWYRLERISAGPVTSPSPQSP</sequence>
<name>A0ABW1PG31_9PSEU</name>
<keyword evidence="2" id="KW-0472">Membrane</keyword>
<feature type="transmembrane region" description="Helical" evidence="2">
    <location>
        <begin position="78"/>
        <end position="96"/>
    </location>
</feature>
<protein>
    <submittedName>
        <fullName evidence="3">Pentapeptide repeat-containing protein</fullName>
    </submittedName>
</protein>
<keyword evidence="2" id="KW-0812">Transmembrane</keyword>
<keyword evidence="2" id="KW-1133">Transmembrane helix</keyword>
<dbReference type="Proteomes" id="UP001596220">
    <property type="component" value="Unassembled WGS sequence"/>
</dbReference>
<feature type="region of interest" description="Disordered" evidence="1">
    <location>
        <begin position="193"/>
        <end position="216"/>
    </location>
</feature>
<dbReference type="RefSeq" id="WP_380641660.1">
    <property type="nucleotide sequence ID" value="NZ_JBHSQO010000052.1"/>
</dbReference>
<feature type="transmembrane region" description="Helical" evidence="2">
    <location>
        <begin position="36"/>
        <end position="58"/>
    </location>
</feature>
<keyword evidence="4" id="KW-1185">Reference proteome</keyword>